<organism evidence="2 3">
    <name type="scientific">Laccaria amethystina LaAM-08-1</name>
    <dbReference type="NCBI Taxonomy" id="1095629"/>
    <lineage>
        <taxon>Eukaryota</taxon>
        <taxon>Fungi</taxon>
        <taxon>Dikarya</taxon>
        <taxon>Basidiomycota</taxon>
        <taxon>Agaricomycotina</taxon>
        <taxon>Agaricomycetes</taxon>
        <taxon>Agaricomycetidae</taxon>
        <taxon>Agaricales</taxon>
        <taxon>Agaricineae</taxon>
        <taxon>Hydnangiaceae</taxon>
        <taxon>Laccaria</taxon>
    </lineage>
</organism>
<dbReference type="HOGENOM" id="CLU_1510860_0_0_1"/>
<proteinExistence type="predicted"/>
<reference evidence="2 3" key="1">
    <citation type="submission" date="2014-04" db="EMBL/GenBank/DDBJ databases">
        <authorList>
            <consortium name="DOE Joint Genome Institute"/>
            <person name="Kuo A."/>
            <person name="Kohler A."/>
            <person name="Nagy L.G."/>
            <person name="Floudas D."/>
            <person name="Copeland A."/>
            <person name="Barry K.W."/>
            <person name="Cichocki N."/>
            <person name="Veneault-Fourrey C."/>
            <person name="LaButti K."/>
            <person name="Lindquist E.A."/>
            <person name="Lipzen A."/>
            <person name="Lundell T."/>
            <person name="Morin E."/>
            <person name="Murat C."/>
            <person name="Sun H."/>
            <person name="Tunlid A."/>
            <person name="Henrissat B."/>
            <person name="Grigoriev I.V."/>
            <person name="Hibbett D.S."/>
            <person name="Martin F."/>
            <person name="Nordberg H.P."/>
            <person name="Cantor M.N."/>
            <person name="Hua S.X."/>
        </authorList>
    </citation>
    <scope>NUCLEOTIDE SEQUENCE [LARGE SCALE GENOMIC DNA]</scope>
    <source>
        <strain evidence="2 3">LaAM-08-1</strain>
    </source>
</reference>
<name>A0A0C9WHL2_9AGAR</name>
<accession>A0A0C9WHL2</accession>
<dbReference type="STRING" id="1095629.A0A0C9WHL2"/>
<sequence length="178" mass="19394">MYSGANQTKSERQGVKLRKNHIAILQQVDIGVSQTELEQILNQLRSLIRSAVPPAPPSPVNQPHPSGSNIKTESLPATLPPSIPALQDINKLLLLIKAGVVSSSSTLNNSTPPSASASHEKRSPTPETFDLSREAKHQYRTAILAQKVKLTSSDILRTRPQVVELRTCPQVVRLFVEG</sequence>
<feature type="compositionally biased region" description="Polar residues" evidence="1">
    <location>
        <begin position="63"/>
        <end position="72"/>
    </location>
</feature>
<evidence type="ECO:0000256" key="1">
    <source>
        <dbReference type="SAM" id="MobiDB-lite"/>
    </source>
</evidence>
<dbReference type="Proteomes" id="UP000054477">
    <property type="component" value="Unassembled WGS sequence"/>
</dbReference>
<feature type="region of interest" description="Disordered" evidence="1">
    <location>
        <begin position="103"/>
        <end position="129"/>
    </location>
</feature>
<feature type="compositionally biased region" description="Pro residues" evidence="1">
    <location>
        <begin position="53"/>
        <end position="62"/>
    </location>
</feature>
<dbReference type="AlphaFoldDB" id="A0A0C9WHL2"/>
<dbReference type="EMBL" id="KN839015">
    <property type="protein sequence ID" value="KIJ91389.1"/>
    <property type="molecule type" value="Genomic_DNA"/>
</dbReference>
<keyword evidence="3" id="KW-1185">Reference proteome</keyword>
<feature type="compositionally biased region" description="Basic and acidic residues" evidence="1">
    <location>
        <begin position="118"/>
        <end position="129"/>
    </location>
</feature>
<evidence type="ECO:0000313" key="2">
    <source>
        <dbReference type="EMBL" id="KIJ91389.1"/>
    </source>
</evidence>
<evidence type="ECO:0000313" key="3">
    <source>
        <dbReference type="Proteomes" id="UP000054477"/>
    </source>
</evidence>
<protein>
    <submittedName>
        <fullName evidence="2">Uncharacterized protein</fullName>
    </submittedName>
</protein>
<gene>
    <name evidence="2" type="ORF">K443DRAFT_14437</name>
</gene>
<reference evidence="3" key="2">
    <citation type="submission" date="2015-01" db="EMBL/GenBank/DDBJ databases">
        <title>Evolutionary Origins and Diversification of the Mycorrhizal Mutualists.</title>
        <authorList>
            <consortium name="DOE Joint Genome Institute"/>
            <consortium name="Mycorrhizal Genomics Consortium"/>
            <person name="Kohler A."/>
            <person name="Kuo A."/>
            <person name="Nagy L.G."/>
            <person name="Floudas D."/>
            <person name="Copeland A."/>
            <person name="Barry K.W."/>
            <person name="Cichocki N."/>
            <person name="Veneault-Fourrey C."/>
            <person name="LaButti K."/>
            <person name="Lindquist E.A."/>
            <person name="Lipzen A."/>
            <person name="Lundell T."/>
            <person name="Morin E."/>
            <person name="Murat C."/>
            <person name="Riley R."/>
            <person name="Ohm R."/>
            <person name="Sun H."/>
            <person name="Tunlid A."/>
            <person name="Henrissat B."/>
            <person name="Grigoriev I.V."/>
            <person name="Hibbett D.S."/>
            <person name="Martin F."/>
        </authorList>
    </citation>
    <scope>NUCLEOTIDE SEQUENCE [LARGE SCALE GENOMIC DNA]</scope>
    <source>
        <strain evidence="3">LaAM-08-1</strain>
    </source>
</reference>
<dbReference type="OrthoDB" id="2129491at2759"/>
<feature type="compositionally biased region" description="Low complexity" evidence="1">
    <location>
        <begin position="103"/>
        <end position="116"/>
    </location>
</feature>
<feature type="region of interest" description="Disordered" evidence="1">
    <location>
        <begin position="52"/>
        <end position="73"/>
    </location>
</feature>